<dbReference type="GO" id="GO:0020037">
    <property type="term" value="F:heme binding"/>
    <property type="evidence" value="ECO:0007669"/>
    <property type="project" value="InterPro"/>
</dbReference>
<dbReference type="GO" id="GO:0005506">
    <property type="term" value="F:iron ion binding"/>
    <property type="evidence" value="ECO:0007669"/>
    <property type="project" value="InterPro"/>
</dbReference>
<dbReference type="EMBL" id="LT837803">
    <property type="protein sequence ID" value="SMB22219.1"/>
    <property type="molecule type" value="Genomic_DNA"/>
</dbReference>
<evidence type="ECO:0000256" key="2">
    <source>
        <dbReference type="ARBA" id="ARBA00004673"/>
    </source>
</evidence>
<evidence type="ECO:0000256" key="9">
    <source>
        <dbReference type="ARBA" id="ARBA00022692"/>
    </source>
</evidence>
<protein>
    <recommendedName>
        <fullName evidence="19">Cbb3-type cytochrome c oxidase subunit</fullName>
    </recommendedName>
</protein>
<comment type="function">
    <text evidence="19">C-type cytochrome. Part of the cbb3-type cytochrome c oxidase complex.</text>
</comment>
<evidence type="ECO:0000256" key="10">
    <source>
        <dbReference type="ARBA" id="ARBA00022723"/>
    </source>
</evidence>
<keyword evidence="14 22" id="KW-1133">Transmembrane helix</keyword>
<evidence type="ECO:0000256" key="19">
    <source>
        <dbReference type="PIRNR" id="PIRNR000006"/>
    </source>
</evidence>
<evidence type="ECO:0000256" key="17">
    <source>
        <dbReference type="ARBA" id="ARBA00023065"/>
    </source>
</evidence>
<feature type="transmembrane region" description="Helical" evidence="22">
    <location>
        <begin position="59"/>
        <end position="78"/>
    </location>
</feature>
<feature type="binding site" description="covalent" evidence="21">
    <location>
        <position position="227"/>
    </location>
    <ligand>
        <name>heme c</name>
        <dbReference type="ChEBI" id="CHEBI:61717"/>
        <label>2</label>
    </ligand>
</feature>
<dbReference type="PROSITE" id="PS51007">
    <property type="entry name" value="CYTC"/>
    <property type="match status" value="2"/>
</dbReference>
<evidence type="ECO:0000313" key="24">
    <source>
        <dbReference type="EMBL" id="SMB22219.1"/>
    </source>
</evidence>
<evidence type="ECO:0000256" key="5">
    <source>
        <dbReference type="ARBA" id="ARBA00022475"/>
    </source>
</evidence>
<accession>A0A7Z7HPM2</accession>
<dbReference type="GO" id="GO:0009055">
    <property type="term" value="F:electron transfer activity"/>
    <property type="evidence" value="ECO:0007669"/>
    <property type="project" value="InterPro"/>
</dbReference>
<comment type="subunit">
    <text evidence="19">Component of the cbb3-type cytochrome c oxidase.</text>
</comment>
<dbReference type="AlphaFoldDB" id="A0A7Z7HPM2"/>
<dbReference type="Gene3D" id="6.10.280.130">
    <property type="match status" value="1"/>
</dbReference>
<feature type="domain" description="Cytochrome c" evidence="23">
    <location>
        <begin position="214"/>
        <end position="295"/>
    </location>
</feature>
<name>A0A7Z7HPM2_9PROT</name>
<dbReference type="InterPro" id="IPR038414">
    <property type="entry name" value="CcoP_N_sf"/>
</dbReference>
<dbReference type="NCBIfam" id="TIGR00782">
    <property type="entry name" value="ccoP"/>
    <property type="match status" value="1"/>
</dbReference>
<evidence type="ECO:0000256" key="20">
    <source>
        <dbReference type="PIRSR" id="PIRSR000006-1"/>
    </source>
</evidence>
<evidence type="ECO:0000256" key="15">
    <source>
        <dbReference type="ARBA" id="ARBA00023002"/>
    </source>
</evidence>
<dbReference type="RefSeq" id="WP_154715910.1">
    <property type="nucleotide sequence ID" value="NZ_LT837803.1"/>
</dbReference>
<evidence type="ECO:0000256" key="14">
    <source>
        <dbReference type="ARBA" id="ARBA00022989"/>
    </source>
</evidence>
<dbReference type="PANTHER" id="PTHR33751:SF1">
    <property type="entry name" value="CBB3-TYPE CYTOCHROME C OXIDASE SUBUNIT FIXP"/>
    <property type="match status" value="1"/>
</dbReference>
<reference evidence="24" key="1">
    <citation type="submission" date="2017-03" db="EMBL/GenBank/DDBJ databases">
        <authorList>
            <consortium name="AG Boll"/>
        </authorList>
    </citation>
    <scope>NUCLEOTIDE SEQUENCE [LARGE SCALE GENOMIC DNA]</scope>
    <source>
        <strain evidence="24">Chol</strain>
    </source>
</reference>
<keyword evidence="8 19" id="KW-0679">Respiratory chain</keyword>
<feature type="binding site" description="axial binding residue" evidence="20">
    <location>
        <position position="272"/>
    </location>
    <ligand>
        <name>heme c</name>
        <dbReference type="ChEBI" id="CHEBI:61717"/>
        <label>1</label>
    </ligand>
    <ligandPart>
        <name>Fe</name>
        <dbReference type="ChEBI" id="CHEBI:18248"/>
    </ligandPart>
</feature>
<dbReference type="GO" id="GO:0006119">
    <property type="term" value="P:oxidative phosphorylation"/>
    <property type="evidence" value="ECO:0007669"/>
    <property type="project" value="UniProtKB-UniPathway"/>
</dbReference>
<evidence type="ECO:0000256" key="12">
    <source>
        <dbReference type="ARBA" id="ARBA00022781"/>
    </source>
</evidence>
<feature type="binding site" description="covalent" evidence="21">
    <location>
        <position position="140"/>
    </location>
    <ligand>
        <name>heme c</name>
        <dbReference type="ChEBI" id="CHEBI:61717"/>
        <label>1</label>
    </ligand>
</feature>
<comment type="similarity">
    <text evidence="3 19">Belongs to the CcoP / FixP family.</text>
</comment>
<dbReference type="PIRSF" id="PIRSF000006">
    <property type="entry name" value="Cbb3-Cox_fixP"/>
    <property type="match status" value="1"/>
</dbReference>
<dbReference type="InterPro" id="IPR036909">
    <property type="entry name" value="Cyt_c-like_dom_sf"/>
</dbReference>
<feature type="binding site" description="axial binding residue" evidence="20">
    <location>
        <position position="144"/>
    </location>
    <ligand>
        <name>heme c</name>
        <dbReference type="ChEBI" id="CHEBI:61717"/>
        <label>1</label>
    </ligand>
    <ligandPart>
        <name>Fe</name>
        <dbReference type="ChEBI" id="CHEBI:18248"/>
    </ligandPart>
</feature>
<dbReference type="InterPro" id="IPR009056">
    <property type="entry name" value="Cyt_c-like_dom"/>
</dbReference>
<evidence type="ECO:0000256" key="1">
    <source>
        <dbReference type="ARBA" id="ARBA00004533"/>
    </source>
</evidence>
<dbReference type="InterPro" id="IPR032858">
    <property type="entry name" value="CcoP_N"/>
</dbReference>
<keyword evidence="17 19" id="KW-0406">Ion transport</keyword>
<evidence type="ECO:0000256" key="4">
    <source>
        <dbReference type="ARBA" id="ARBA00022448"/>
    </source>
</evidence>
<dbReference type="Proteomes" id="UP000242886">
    <property type="component" value="Chromosome SDENCHOL"/>
</dbReference>
<gene>
    <name evidence="24" type="primary">ccoP</name>
    <name evidence="24" type="ORF">SDENCHOL_10516</name>
</gene>
<keyword evidence="12 19" id="KW-0375">Hydrogen ion transport</keyword>
<evidence type="ECO:0000313" key="25">
    <source>
        <dbReference type="Proteomes" id="UP000242886"/>
    </source>
</evidence>
<dbReference type="UniPathway" id="UPA00705"/>
<evidence type="ECO:0000256" key="16">
    <source>
        <dbReference type="ARBA" id="ARBA00023004"/>
    </source>
</evidence>
<dbReference type="InterPro" id="IPR004678">
    <property type="entry name" value="Cyt_c_oxidase_cbb3_su3"/>
</dbReference>
<keyword evidence="5 19" id="KW-1003">Cell membrane</keyword>
<evidence type="ECO:0000256" key="13">
    <source>
        <dbReference type="ARBA" id="ARBA00022982"/>
    </source>
</evidence>
<dbReference type="InterPro" id="IPR008168">
    <property type="entry name" value="Cyt_C_IC"/>
</dbReference>
<feature type="domain" description="Cytochrome c" evidence="23">
    <location>
        <begin position="127"/>
        <end position="207"/>
    </location>
</feature>
<evidence type="ECO:0000256" key="18">
    <source>
        <dbReference type="ARBA" id="ARBA00023136"/>
    </source>
</evidence>
<feature type="transmembrane region" description="Helical" evidence="22">
    <location>
        <begin position="6"/>
        <end position="27"/>
    </location>
</feature>
<dbReference type="GO" id="GO:1902600">
    <property type="term" value="P:proton transmembrane transport"/>
    <property type="evidence" value="ECO:0007669"/>
    <property type="project" value="UniProtKB-KW"/>
</dbReference>
<dbReference type="Pfam" id="PF13442">
    <property type="entry name" value="Cytochrome_CBB3"/>
    <property type="match status" value="2"/>
</dbReference>
<keyword evidence="4 19" id="KW-0813">Transport</keyword>
<dbReference type="GO" id="GO:0005886">
    <property type="term" value="C:plasma membrane"/>
    <property type="evidence" value="ECO:0007669"/>
    <property type="project" value="UniProtKB-SubCell"/>
</dbReference>
<sequence>MSNAWAWWVILLIVFNLGLTFFLFLWAPWARVPVLPDGTTGHSWAHGAIREGLHRLPGWWLFLSFVMFIGAFGYFVLYPGFGNFAGTLGWTSSQEHAQAAQANAVRLAPAMARLAKLEVAAVAADPQGRQLGARLFIDNCAACHGREGRGNMRLGAPNLTDGDWLYGDADEAMASSIRDGRNGVMPAWESLGEQTVNQLTAYVLSLSGQIRETDDALAGKTVFAGTCSACHGPEGKGNPLLGAPNLTDDIWLHGGSREAIRQTIRDGRQGHMPAWSGRLNAQEIHLLAGYVHHLAHPDPDEADNVARR</sequence>
<evidence type="ECO:0000256" key="22">
    <source>
        <dbReference type="SAM" id="Phobius"/>
    </source>
</evidence>
<evidence type="ECO:0000256" key="6">
    <source>
        <dbReference type="ARBA" id="ARBA00022519"/>
    </source>
</evidence>
<keyword evidence="9 22" id="KW-0812">Transmembrane</keyword>
<keyword evidence="18 19" id="KW-0472">Membrane</keyword>
<evidence type="ECO:0000256" key="21">
    <source>
        <dbReference type="PIRSR" id="PIRSR000006-2"/>
    </source>
</evidence>
<keyword evidence="10 19" id="KW-0479">Metal-binding</keyword>
<keyword evidence="7 19" id="KW-0349">Heme</keyword>
<organism evidence="24 25">
    <name type="scientific">Sterolibacterium denitrificans</name>
    <dbReference type="NCBI Taxonomy" id="157592"/>
    <lineage>
        <taxon>Bacteria</taxon>
        <taxon>Pseudomonadati</taxon>
        <taxon>Pseudomonadota</taxon>
        <taxon>Betaproteobacteria</taxon>
        <taxon>Nitrosomonadales</taxon>
        <taxon>Sterolibacteriaceae</taxon>
        <taxon>Sterolibacterium</taxon>
    </lineage>
</organism>
<comment type="cofactor">
    <cofactor evidence="19 21">
        <name>heme c</name>
        <dbReference type="ChEBI" id="CHEBI:61717"/>
    </cofactor>
    <text evidence="19 21">Binds 2 heme C groups per subunit.</text>
</comment>
<keyword evidence="16 19" id="KW-0408">Iron</keyword>
<keyword evidence="13 19" id="KW-0249">Electron transport</keyword>
<keyword evidence="6 19" id="KW-0997">Cell inner membrane</keyword>
<proteinExistence type="inferred from homology"/>
<comment type="subcellular location">
    <subcellularLocation>
        <location evidence="1 19">Cell inner membrane</location>
    </subcellularLocation>
</comment>
<feature type="binding site" description="axial binding residue" evidence="20">
    <location>
        <position position="185"/>
    </location>
    <ligand>
        <name>heme c</name>
        <dbReference type="ChEBI" id="CHEBI:61717"/>
        <label>2</label>
    </ligand>
    <ligandPart>
        <name>Fe</name>
        <dbReference type="ChEBI" id="CHEBI:18248"/>
    </ligandPart>
</feature>
<evidence type="ECO:0000256" key="7">
    <source>
        <dbReference type="ARBA" id="ARBA00022617"/>
    </source>
</evidence>
<dbReference type="PANTHER" id="PTHR33751">
    <property type="entry name" value="CBB3-TYPE CYTOCHROME C OXIDASE SUBUNIT FIXP"/>
    <property type="match status" value="1"/>
</dbReference>
<feature type="binding site" description="covalent" evidence="21">
    <location>
        <position position="143"/>
    </location>
    <ligand>
        <name>heme c</name>
        <dbReference type="ChEBI" id="CHEBI:61717"/>
        <label>1</label>
    </ligand>
</feature>
<feature type="binding site" description="axial binding residue" evidence="20">
    <location>
        <position position="231"/>
    </location>
    <ligand>
        <name>heme c</name>
        <dbReference type="ChEBI" id="CHEBI:61717"/>
        <label>2</label>
    </ligand>
    <ligandPart>
        <name>Fe</name>
        <dbReference type="ChEBI" id="CHEBI:18248"/>
    </ligandPart>
</feature>
<dbReference type="SUPFAM" id="SSF46626">
    <property type="entry name" value="Cytochrome c"/>
    <property type="match status" value="2"/>
</dbReference>
<evidence type="ECO:0000256" key="11">
    <source>
        <dbReference type="ARBA" id="ARBA00022737"/>
    </source>
</evidence>
<dbReference type="PRINTS" id="PR00605">
    <property type="entry name" value="CYTCHROMECIC"/>
</dbReference>
<dbReference type="GO" id="GO:0016491">
    <property type="term" value="F:oxidoreductase activity"/>
    <property type="evidence" value="ECO:0007669"/>
    <property type="project" value="UniProtKB-KW"/>
</dbReference>
<evidence type="ECO:0000256" key="3">
    <source>
        <dbReference type="ARBA" id="ARBA00006113"/>
    </source>
</evidence>
<keyword evidence="11" id="KW-0677">Repeat</keyword>
<comment type="pathway">
    <text evidence="2 19">Energy metabolism; oxidative phosphorylation.</text>
</comment>
<dbReference type="Pfam" id="PF14715">
    <property type="entry name" value="FixP_N"/>
    <property type="match status" value="1"/>
</dbReference>
<evidence type="ECO:0000256" key="8">
    <source>
        <dbReference type="ARBA" id="ARBA00022660"/>
    </source>
</evidence>
<evidence type="ECO:0000259" key="23">
    <source>
        <dbReference type="PROSITE" id="PS51007"/>
    </source>
</evidence>
<dbReference type="Gene3D" id="1.10.760.10">
    <property type="entry name" value="Cytochrome c-like domain"/>
    <property type="match status" value="2"/>
</dbReference>
<dbReference type="InterPro" id="IPR050597">
    <property type="entry name" value="Cytochrome_c_Oxidase_Subunit"/>
</dbReference>
<keyword evidence="25" id="KW-1185">Reference proteome</keyword>
<feature type="binding site" description="covalent" evidence="21">
    <location>
        <position position="230"/>
    </location>
    <ligand>
        <name>heme c</name>
        <dbReference type="ChEBI" id="CHEBI:61717"/>
        <label>2</label>
    </ligand>
</feature>
<keyword evidence="15 19" id="KW-0560">Oxidoreductase</keyword>